<dbReference type="Gene3D" id="3.30.43.10">
    <property type="entry name" value="Uridine Diphospho-n-acetylenolpyruvylglucosamine Reductase, domain 2"/>
    <property type="match status" value="1"/>
</dbReference>
<dbReference type="InterPro" id="IPR036318">
    <property type="entry name" value="FAD-bd_PCMH-like_sf"/>
</dbReference>
<dbReference type="InterPro" id="IPR016167">
    <property type="entry name" value="FAD-bd_PCMH_sub1"/>
</dbReference>
<dbReference type="InterPro" id="IPR016166">
    <property type="entry name" value="FAD-bd_PCMH"/>
</dbReference>
<dbReference type="Gene3D" id="1.10.45.10">
    <property type="entry name" value="Vanillyl-alcohol Oxidase, Chain A, domain 4"/>
    <property type="match status" value="1"/>
</dbReference>
<keyword evidence="3" id="KW-0274">FAD</keyword>
<dbReference type="PANTHER" id="PTHR42934">
    <property type="entry name" value="GLYCOLATE OXIDASE SUBUNIT GLCD"/>
    <property type="match status" value="1"/>
</dbReference>
<name>A0A2T5RLR1_9FIRM</name>
<dbReference type="GO" id="GO:0016491">
    <property type="term" value="F:oxidoreductase activity"/>
    <property type="evidence" value="ECO:0007669"/>
    <property type="project" value="UniProtKB-KW"/>
</dbReference>
<keyword evidence="4" id="KW-0560">Oxidoreductase</keyword>
<dbReference type="Gene3D" id="3.30.70.2740">
    <property type="match status" value="1"/>
</dbReference>
<evidence type="ECO:0000256" key="2">
    <source>
        <dbReference type="ARBA" id="ARBA00022630"/>
    </source>
</evidence>
<evidence type="ECO:0000313" key="6">
    <source>
        <dbReference type="EMBL" id="PTW00188.1"/>
    </source>
</evidence>
<dbReference type="Gene3D" id="3.30.70.2190">
    <property type="match status" value="1"/>
</dbReference>
<dbReference type="RefSeq" id="WP_108139284.1">
    <property type="nucleotide sequence ID" value="NZ_QAXS01000008.1"/>
</dbReference>
<dbReference type="PANTHER" id="PTHR42934:SF2">
    <property type="entry name" value="GLYCOLATE OXIDASE SUBUNIT GLCD"/>
    <property type="match status" value="1"/>
</dbReference>
<evidence type="ECO:0000259" key="5">
    <source>
        <dbReference type="PROSITE" id="PS51387"/>
    </source>
</evidence>
<reference evidence="6 7" key="1">
    <citation type="submission" date="2018-04" db="EMBL/GenBank/DDBJ databases">
        <title>Subsurface microbial communities from deep shales in Ohio and West Virginia, USA.</title>
        <authorList>
            <person name="Wrighton K."/>
        </authorList>
    </citation>
    <scope>NUCLEOTIDE SEQUENCE [LARGE SCALE GENOMIC DNA]</scope>
    <source>
        <strain evidence="6 7">WC1</strain>
    </source>
</reference>
<dbReference type="FunFam" id="1.10.45.10:FF:000001">
    <property type="entry name" value="D-lactate dehydrogenase mitochondrial"/>
    <property type="match status" value="1"/>
</dbReference>
<dbReference type="SUPFAM" id="SSF56176">
    <property type="entry name" value="FAD-binding/transporter-associated domain-like"/>
    <property type="match status" value="1"/>
</dbReference>
<dbReference type="InterPro" id="IPR016164">
    <property type="entry name" value="FAD-linked_Oxase-like_C"/>
</dbReference>
<dbReference type="Pfam" id="PF01565">
    <property type="entry name" value="FAD_binding_4"/>
    <property type="match status" value="1"/>
</dbReference>
<dbReference type="InterPro" id="IPR051914">
    <property type="entry name" value="FAD-linked_OxidoTrans_Type4"/>
</dbReference>
<dbReference type="SUPFAM" id="SSF55103">
    <property type="entry name" value="FAD-linked oxidases, C-terminal domain"/>
    <property type="match status" value="1"/>
</dbReference>
<dbReference type="InterPro" id="IPR004113">
    <property type="entry name" value="FAD-bd_oxidored_4_C"/>
</dbReference>
<dbReference type="InterPro" id="IPR016169">
    <property type="entry name" value="FAD-bd_PCMH_sub2"/>
</dbReference>
<evidence type="ECO:0000256" key="1">
    <source>
        <dbReference type="ARBA" id="ARBA00001974"/>
    </source>
</evidence>
<dbReference type="GO" id="GO:0071949">
    <property type="term" value="F:FAD binding"/>
    <property type="evidence" value="ECO:0007669"/>
    <property type="project" value="InterPro"/>
</dbReference>
<feature type="domain" description="FAD-binding PCMH-type" evidence="5">
    <location>
        <begin position="43"/>
        <end position="222"/>
    </location>
</feature>
<sequence length="473" mass="51989">MKYNPVTEEILAELREIVGEKNVLTDEEKIEAYSHDETPAEQYAHMPEVVLTPNTAEEIAAVMKLANRELIPVTPSGARSGLSGGAIPEHGGIVVSVENMDEVIEIDYDNLMMVLEPGVVMNSVNEMLEESGLFFAGYPMSVETCYLGGNIAENAGGGKAVKYGVTGRYIMGLELVTPTGDIVQLGGKRVKDVTGYDIKQLIVGSEGTLGIVTKATIKLMPKPTQRVGLLALFKDEETAISTVPKIMTEGGIIPTSIEFMDKLSVKTSCDYLNEHLPYQDAGAMLLIEVDGIKEDVVNSDSEIIGELCLDNDAIEVYVADNHTTRERIWSVRRNIAEAFKVVSPHQSLEDIVVPTANIPKLMPYLDQISKKYDIQIPCYGHAGDGNLHATLVKNPDHSMEEWYKIEEEALVELYEATRDLGGTLSGEHGIGSKRKKYMEMMMSPAELNLMRGIKKAFDPNNIMNPGKIFDMVD</sequence>
<dbReference type="OrthoDB" id="9767256at2"/>
<evidence type="ECO:0000256" key="4">
    <source>
        <dbReference type="ARBA" id="ARBA00023002"/>
    </source>
</evidence>
<dbReference type="PROSITE" id="PS51387">
    <property type="entry name" value="FAD_PCMH"/>
    <property type="match status" value="1"/>
</dbReference>
<dbReference type="EMBL" id="QAXS01000008">
    <property type="protein sequence ID" value="PTW00188.1"/>
    <property type="molecule type" value="Genomic_DNA"/>
</dbReference>
<dbReference type="AlphaFoldDB" id="A0A2T5RLR1"/>
<accession>A0A2T5RLR1</accession>
<comment type="caution">
    <text evidence="6">The sequence shown here is derived from an EMBL/GenBank/DDBJ whole genome shotgun (WGS) entry which is preliminary data.</text>
</comment>
<gene>
    <name evidence="6" type="ORF">C8C76_10881</name>
</gene>
<evidence type="ECO:0000313" key="7">
    <source>
        <dbReference type="Proteomes" id="UP000244089"/>
    </source>
</evidence>
<dbReference type="InterPro" id="IPR006094">
    <property type="entry name" value="Oxid_FAD_bind_N"/>
</dbReference>
<comment type="cofactor">
    <cofactor evidence="1">
        <name>FAD</name>
        <dbReference type="ChEBI" id="CHEBI:57692"/>
    </cofactor>
</comment>
<dbReference type="Pfam" id="PF02913">
    <property type="entry name" value="FAD-oxidase_C"/>
    <property type="match status" value="1"/>
</dbReference>
<keyword evidence="2" id="KW-0285">Flavoprotein</keyword>
<dbReference type="Gene3D" id="3.30.465.10">
    <property type="match status" value="1"/>
</dbReference>
<organism evidence="6 7">
    <name type="scientific">Halanaerobium saccharolyticum</name>
    <dbReference type="NCBI Taxonomy" id="43595"/>
    <lineage>
        <taxon>Bacteria</taxon>
        <taxon>Bacillati</taxon>
        <taxon>Bacillota</taxon>
        <taxon>Clostridia</taxon>
        <taxon>Halanaerobiales</taxon>
        <taxon>Halanaerobiaceae</taxon>
        <taxon>Halanaerobium</taxon>
    </lineage>
</organism>
<evidence type="ECO:0000256" key="3">
    <source>
        <dbReference type="ARBA" id="ARBA00022827"/>
    </source>
</evidence>
<dbReference type="InterPro" id="IPR016171">
    <property type="entry name" value="Vanillyl_alc_oxidase_C-sub2"/>
</dbReference>
<protein>
    <submittedName>
        <fullName evidence="6">Glycolate oxidase</fullName>
    </submittedName>
</protein>
<proteinExistence type="predicted"/>
<dbReference type="Proteomes" id="UP000244089">
    <property type="component" value="Unassembled WGS sequence"/>
</dbReference>